<dbReference type="Proteomes" id="UP001050808">
    <property type="component" value="Unassembled WGS sequence"/>
</dbReference>
<comment type="caution">
    <text evidence="2">The sequence shown here is derived from an EMBL/GenBank/DDBJ whole genome shotgun (WGS) entry which is preliminary data.</text>
</comment>
<proteinExistence type="predicted"/>
<reference evidence="2" key="1">
    <citation type="submission" date="2024-05" db="EMBL/GenBank/DDBJ databases">
        <title>Whole genome shotgun sequence of Streptomyces violascens NBRC 12920.</title>
        <authorList>
            <person name="Komaki H."/>
            <person name="Tamura T."/>
        </authorList>
    </citation>
    <scope>NUCLEOTIDE SEQUENCE</scope>
    <source>
        <strain evidence="2">NBRC 12920</strain>
    </source>
</reference>
<evidence type="ECO:0008006" key="4">
    <source>
        <dbReference type="Google" id="ProtNLM"/>
    </source>
</evidence>
<feature type="region of interest" description="Disordered" evidence="1">
    <location>
        <begin position="105"/>
        <end position="132"/>
    </location>
</feature>
<organism evidence="2 3">
    <name type="scientific">Streptomyces violascens</name>
    <dbReference type="NCBI Taxonomy" id="67381"/>
    <lineage>
        <taxon>Bacteria</taxon>
        <taxon>Bacillati</taxon>
        <taxon>Actinomycetota</taxon>
        <taxon>Actinomycetes</taxon>
        <taxon>Kitasatosporales</taxon>
        <taxon>Streptomycetaceae</taxon>
        <taxon>Streptomyces</taxon>
    </lineage>
</organism>
<evidence type="ECO:0000313" key="2">
    <source>
        <dbReference type="EMBL" id="GHI41922.1"/>
    </source>
</evidence>
<name>A0ABQ3QXB6_9ACTN</name>
<evidence type="ECO:0000256" key="1">
    <source>
        <dbReference type="SAM" id="MobiDB-lite"/>
    </source>
</evidence>
<gene>
    <name evidence="2" type="ORF">Sviol_63300</name>
</gene>
<dbReference type="EMBL" id="BNDY01000017">
    <property type="protein sequence ID" value="GHI41922.1"/>
    <property type="molecule type" value="Genomic_DNA"/>
</dbReference>
<dbReference type="RefSeq" id="WP_189963443.1">
    <property type="nucleotide sequence ID" value="NZ_BMUA01000008.1"/>
</dbReference>
<protein>
    <recommendedName>
        <fullName evidence="4">Tail assembly chaperone</fullName>
    </recommendedName>
</protein>
<sequence length="132" mass="14455">MGFQFKAPRINLAFEPDHDYHGLEVTLRKLNLQEFLDINGIGDVEDMHAGHQLRTMGEKLLSWNLEDEDGQPVPATVDGVLRQDKDLMIAICSAWLDALRGVSAPLEQSSPDTGPSLEASIPMDAPSESLAS</sequence>
<evidence type="ECO:0000313" key="3">
    <source>
        <dbReference type="Proteomes" id="UP001050808"/>
    </source>
</evidence>
<keyword evidence="3" id="KW-1185">Reference proteome</keyword>
<accession>A0ABQ3QXB6</accession>